<dbReference type="OrthoDB" id="3364107at2759"/>
<feature type="transmembrane region" description="Helical" evidence="2">
    <location>
        <begin position="29"/>
        <end position="49"/>
    </location>
</feature>
<evidence type="ECO:0000313" key="4">
    <source>
        <dbReference type="Proteomes" id="UP000559256"/>
    </source>
</evidence>
<comment type="caution">
    <text evidence="3">The sequence shown here is derived from an EMBL/GenBank/DDBJ whole genome shotgun (WGS) entry which is preliminary data.</text>
</comment>
<keyword evidence="4" id="KW-1185">Reference proteome</keyword>
<feature type="transmembrane region" description="Helical" evidence="2">
    <location>
        <begin position="69"/>
        <end position="91"/>
    </location>
</feature>
<dbReference type="Proteomes" id="UP000559256">
    <property type="component" value="Unassembled WGS sequence"/>
</dbReference>
<keyword evidence="2" id="KW-0812">Transmembrane</keyword>
<protein>
    <recommendedName>
        <fullName evidence="5">MARVEL domain-containing protein</fullName>
    </recommendedName>
</protein>
<name>A0A8H5GL71_9AGAR</name>
<gene>
    <name evidence="3" type="ORF">D9758_003918</name>
</gene>
<evidence type="ECO:0000256" key="2">
    <source>
        <dbReference type="SAM" id="Phobius"/>
    </source>
</evidence>
<feature type="region of interest" description="Disordered" evidence="1">
    <location>
        <begin position="241"/>
        <end position="279"/>
    </location>
</feature>
<feature type="transmembrane region" description="Helical" evidence="2">
    <location>
        <begin position="103"/>
        <end position="126"/>
    </location>
</feature>
<feature type="transmembrane region" description="Helical" evidence="2">
    <location>
        <begin position="146"/>
        <end position="173"/>
    </location>
</feature>
<proteinExistence type="predicted"/>
<keyword evidence="2" id="KW-0472">Membrane</keyword>
<keyword evidence="2" id="KW-1133">Transmembrane helix</keyword>
<evidence type="ECO:0008006" key="5">
    <source>
        <dbReference type="Google" id="ProtNLM"/>
    </source>
</evidence>
<dbReference type="AlphaFoldDB" id="A0A8H5GL71"/>
<accession>A0A8H5GL71</accession>
<evidence type="ECO:0000313" key="3">
    <source>
        <dbReference type="EMBL" id="KAF5367081.1"/>
    </source>
</evidence>
<feature type="compositionally biased region" description="Low complexity" evidence="1">
    <location>
        <begin position="241"/>
        <end position="266"/>
    </location>
</feature>
<evidence type="ECO:0000256" key="1">
    <source>
        <dbReference type="SAM" id="MobiDB-lite"/>
    </source>
</evidence>
<dbReference type="EMBL" id="JAACJM010000020">
    <property type="protein sequence ID" value="KAF5367081.1"/>
    <property type="molecule type" value="Genomic_DNA"/>
</dbReference>
<reference evidence="3 4" key="1">
    <citation type="journal article" date="2020" name="ISME J.">
        <title>Uncovering the hidden diversity of litter-decomposition mechanisms in mushroom-forming fungi.</title>
        <authorList>
            <person name="Floudas D."/>
            <person name="Bentzer J."/>
            <person name="Ahren D."/>
            <person name="Johansson T."/>
            <person name="Persson P."/>
            <person name="Tunlid A."/>
        </authorList>
    </citation>
    <scope>NUCLEOTIDE SEQUENCE [LARGE SCALE GENOMIC DNA]</scope>
    <source>
        <strain evidence="3 4">CBS 291.85</strain>
    </source>
</reference>
<sequence>MPLTVASDLLPLFQVEFHETYENMTWITYFRLVVFGLAFILSFVMLALAGHMANTNSKFRGIVYDFQGLAIASAVLSLIGLAPLLVVGFLRKGAWINMNVVELPVIGFLWVFWFAEAILTTSWNWLYPDGCLARFNSITKTYCNELFAIEGLAFVVWIFLFAYIATMLIICLIGKSRGHAVWLVAADVPSYFEENPNEKNVIDSPSVYAAPAAPQQPSMQNLQASSLYPPQQPIQQPIHTGVQPQAYSPQMQQQNTGYSNNTTNSYAGSPAIPSGVAQV</sequence>
<organism evidence="3 4">
    <name type="scientific">Tetrapyrgos nigripes</name>
    <dbReference type="NCBI Taxonomy" id="182062"/>
    <lineage>
        <taxon>Eukaryota</taxon>
        <taxon>Fungi</taxon>
        <taxon>Dikarya</taxon>
        <taxon>Basidiomycota</taxon>
        <taxon>Agaricomycotina</taxon>
        <taxon>Agaricomycetes</taxon>
        <taxon>Agaricomycetidae</taxon>
        <taxon>Agaricales</taxon>
        <taxon>Marasmiineae</taxon>
        <taxon>Marasmiaceae</taxon>
        <taxon>Tetrapyrgos</taxon>
    </lineage>
</organism>